<organism evidence="5 6">
    <name type="scientific">Halioxenophilus aromaticivorans</name>
    <dbReference type="NCBI Taxonomy" id="1306992"/>
    <lineage>
        <taxon>Bacteria</taxon>
        <taxon>Pseudomonadati</taxon>
        <taxon>Pseudomonadota</taxon>
        <taxon>Gammaproteobacteria</taxon>
        <taxon>Alteromonadales</taxon>
        <taxon>Alteromonadaceae</taxon>
        <taxon>Halioxenophilus</taxon>
    </lineage>
</organism>
<dbReference type="CDD" id="cd06170">
    <property type="entry name" value="LuxR_C_like"/>
    <property type="match status" value="1"/>
</dbReference>
<dbReference type="Pfam" id="PF00196">
    <property type="entry name" value="GerE"/>
    <property type="match status" value="1"/>
</dbReference>
<dbReference type="Pfam" id="PF03472">
    <property type="entry name" value="Autoind_bind"/>
    <property type="match status" value="1"/>
</dbReference>
<accession>A0AAV3U6W4</accession>
<evidence type="ECO:0000256" key="2">
    <source>
        <dbReference type="ARBA" id="ARBA00023125"/>
    </source>
</evidence>
<dbReference type="InterPro" id="IPR000792">
    <property type="entry name" value="Tscrpt_reg_LuxR_C"/>
</dbReference>
<dbReference type="InterPro" id="IPR016032">
    <property type="entry name" value="Sig_transdc_resp-reg_C-effctor"/>
</dbReference>
<dbReference type="EMBL" id="BAABLX010000029">
    <property type="protein sequence ID" value="GAA4952559.1"/>
    <property type="molecule type" value="Genomic_DNA"/>
</dbReference>
<dbReference type="Gene3D" id="1.10.10.10">
    <property type="entry name" value="Winged helix-like DNA-binding domain superfamily/Winged helix DNA-binding domain"/>
    <property type="match status" value="1"/>
</dbReference>
<dbReference type="AlphaFoldDB" id="A0AAV3U6W4"/>
<evidence type="ECO:0000313" key="6">
    <source>
        <dbReference type="Proteomes" id="UP001409585"/>
    </source>
</evidence>
<dbReference type="Gene3D" id="3.30.450.80">
    <property type="entry name" value="Transcription factor LuxR-like, autoinducer-binding domain"/>
    <property type="match status" value="1"/>
</dbReference>
<feature type="domain" description="HTH luxR-type" evidence="4">
    <location>
        <begin position="184"/>
        <end position="249"/>
    </location>
</feature>
<dbReference type="InterPro" id="IPR005143">
    <property type="entry name" value="TF_LuxR_autoind-bd_dom"/>
</dbReference>
<evidence type="ECO:0000256" key="1">
    <source>
        <dbReference type="ARBA" id="ARBA00023015"/>
    </source>
</evidence>
<dbReference type="Proteomes" id="UP001409585">
    <property type="component" value="Unassembled WGS sequence"/>
</dbReference>
<dbReference type="SMART" id="SM00421">
    <property type="entry name" value="HTH_LUXR"/>
    <property type="match status" value="1"/>
</dbReference>
<gene>
    <name evidence="5" type="ORF">GCM10025791_36600</name>
</gene>
<dbReference type="GO" id="GO:0006355">
    <property type="term" value="P:regulation of DNA-templated transcription"/>
    <property type="evidence" value="ECO:0007669"/>
    <property type="project" value="InterPro"/>
</dbReference>
<dbReference type="PRINTS" id="PR00038">
    <property type="entry name" value="HTHLUXR"/>
</dbReference>
<dbReference type="GO" id="GO:0003677">
    <property type="term" value="F:DNA binding"/>
    <property type="evidence" value="ECO:0007669"/>
    <property type="project" value="UniProtKB-KW"/>
</dbReference>
<dbReference type="InterPro" id="IPR036388">
    <property type="entry name" value="WH-like_DNA-bd_sf"/>
</dbReference>
<keyword evidence="3" id="KW-0804">Transcription</keyword>
<evidence type="ECO:0000313" key="5">
    <source>
        <dbReference type="EMBL" id="GAA4952559.1"/>
    </source>
</evidence>
<reference evidence="6" key="1">
    <citation type="journal article" date="2019" name="Int. J. Syst. Evol. Microbiol.">
        <title>The Global Catalogue of Microorganisms (GCM) 10K type strain sequencing project: providing services to taxonomists for standard genome sequencing and annotation.</title>
        <authorList>
            <consortium name="The Broad Institute Genomics Platform"/>
            <consortium name="The Broad Institute Genome Sequencing Center for Infectious Disease"/>
            <person name="Wu L."/>
            <person name="Ma J."/>
        </authorList>
    </citation>
    <scope>NUCLEOTIDE SEQUENCE [LARGE SCALE GENOMIC DNA]</scope>
    <source>
        <strain evidence="6">JCM 19134</strain>
    </source>
</reference>
<dbReference type="RefSeq" id="WP_345425877.1">
    <property type="nucleotide sequence ID" value="NZ_AP031496.1"/>
</dbReference>
<sequence length="255" mass="28913">MAQAMLDDFKHALVNQNLAASGQCLVQMAQYIGWDEVAFNADISNHHLPVDEKGQYLARSMGWSPDILTEWENRRLAEDCPVTQACKRTMAPFYWDVGGSEAWDVGALREEQKNALRHYSSYSGAGVTVPVHRPQGRAAYVTWISRSKDQAQQLYSDHRDLLFLAAHYYVQWFDERYDHIQPEKPSDKVNLTARELECLTWASRGKTEEEIGMILGRSQATSRFHLRNAISKLNASNRTHAVAKACSMGLISSCF</sequence>
<protein>
    <recommendedName>
        <fullName evidence="4">HTH luxR-type domain-containing protein</fullName>
    </recommendedName>
</protein>
<dbReference type="PROSITE" id="PS50043">
    <property type="entry name" value="HTH_LUXR_2"/>
    <property type="match status" value="1"/>
</dbReference>
<dbReference type="SUPFAM" id="SSF75516">
    <property type="entry name" value="Pheromone-binding domain of LuxR-like quorum-sensing transcription factors"/>
    <property type="match status" value="1"/>
</dbReference>
<dbReference type="InterPro" id="IPR036693">
    <property type="entry name" value="TF_LuxR_autoind-bd_dom_sf"/>
</dbReference>
<comment type="caution">
    <text evidence="5">The sequence shown here is derived from an EMBL/GenBank/DDBJ whole genome shotgun (WGS) entry which is preliminary data.</text>
</comment>
<dbReference type="SUPFAM" id="SSF46894">
    <property type="entry name" value="C-terminal effector domain of the bipartite response regulators"/>
    <property type="match status" value="1"/>
</dbReference>
<keyword evidence="2" id="KW-0238">DNA-binding</keyword>
<keyword evidence="1" id="KW-0805">Transcription regulation</keyword>
<evidence type="ECO:0000256" key="3">
    <source>
        <dbReference type="ARBA" id="ARBA00023163"/>
    </source>
</evidence>
<proteinExistence type="predicted"/>
<dbReference type="PANTHER" id="PTHR44688">
    <property type="entry name" value="DNA-BINDING TRANSCRIPTIONAL ACTIVATOR DEVR_DOSR"/>
    <property type="match status" value="1"/>
</dbReference>
<keyword evidence="6" id="KW-1185">Reference proteome</keyword>
<dbReference type="PANTHER" id="PTHR44688:SF16">
    <property type="entry name" value="DNA-BINDING TRANSCRIPTIONAL ACTIVATOR DEVR_DOSR"/>
    <property type="match status" value="1"/>
</dbReference>
<name>A0AAV3U6W4_9ALTE</name>
<evidence type="ECO:0000259" key="4">
    <source>
        <dbReference type="PROSITE" id="PS50043"/>
    </source>
</evidence>